<feature type="domain" description="AB hydrolase-1" evidence="3">
    <location>
        <begin position="15"/>
        <end position="119"/>
    </location>
</feature>
<dbReference type="InterPro" id="IPR000073">
    <property type="entry name" value="AB_hydrolase_1"/>
</dbReference>
<gene>
    <name evidence="2" type="primary">rutD</name>
    <name evidence="4" type="ORF">QO002_002865</name>
</gene>
<dbReference type="EMBL" id="JAUSVF010000001">
    <property type="protein sequence ID" value="MDQ0320727.1"/>
    <property type="molecule type" value="Genomic_DNA"/>
</dbReference>
<name>A0ABU0BR57_9HYPH</name>
<evidence type="ECO:0000313" key="4">
    <source>
        <dbReference type="EMBL" id="MDQ0320727.1"/>
    </source>
</evidence>
<keyword evidence="5" id="KW-1185">Reference proteome</keyword>
<dbReference type="InterPro" id="IPR019913">
    <property type="entry name" value="Pyrimidine_utilisation_RutD"/>
</dbReference>
<dbReference type="PANTHER" id="PTHR43798">
    <property type="entry name" value="MONOACYLGLYCEROL LIPASE"/>
    <property type="match status" value="1"/>
</dbReference>
<evidence type="ECO:0000259" key="3">
    <source>
        <dbReference type="Pfam" id="PF00561"/>
    </source>
</evidence>
<dbReference type="InterPro" id="IPR029058">
    <property type="entry name" value="AB_hydrolase_fold"/>
</dbReference>
<dbReference type="PRINTS" id="PR00111">
    <property type="entry name" value="ABHYDROLASE"/>
</dbReference>
<comment type="catalytic activity">
    <reaction evidence="2">
        <text>carbamate + 2 H(+) = NH4(+) + CO2</text>
        <dbReference type="Rhea" id="RHEA:15649"/>
        <dbReference type="ChEBI" id="CHEBI:13941"/>
        <dbReference type="ChEBI" id="CHEBI:15378"/>
        <dbReference type="ChEBI" id="CHEBI:16526"/>
        <dbReference type="ChEBI" id="CHEBI:28938"/>
    </reaction>
</comment>
<comment type="caution">
    <text evidence="4">The sequence shown here is derived from an EMBL/GenBank/DDBJ whole genome shotgun (WGS) entry which is preliminary data.</text>
</comment>
<comment type="function">
    <text evidence="2">Involved in pyrimidine catabolism. May facilitate the hydrolysis of carbamate, a reaction that can also occur spontaneously.</text>
</comment>
<evidence type="ECO:0000313" key="5">
    <source>
        <dbReference type="Proteomes" id="UP001230207"/>
    </source>
</evidence>
<reference evidence="4 5" key="1">
    <citation type="submission" date="2023-07" db="EMBL/GenBank/DDBJ databases">
        <title>Genomic Encyclopedia of Type Strains, Phase IV (KMG-IV): sequencing the most valuable type-strain genomes for metagenomic binning, comparative biology and taxonomic classification.</title>
        <authorList>
            <person name="Goeker M."/>
        </authorList>
    </citation>
    <scope>NUCLEOTIDE SEQUENCE [LARGE SCALE GENOMIC DNA]</scope>
    <source>
        <strain evidence="4 5">DSM 1112</strain>
    </source>
</reference>
<dbReference type="HAMAP" id="MF_00832">
    <property type="entry name" value="RutD"/>
    <property type="match status" value="1"/>
</dbReference>
<keyword evidence="1 2" id="KW-0378">Hydrolase</keyword>
<dbReference type="NCBIfam" id="TIGR03611">
    <property type="entry name" value="RutD"/>
    <property type="match status" value="1"/>
</dbReference>
<evidence type="ECO:0000256" key="1">
    <source>
        <dbReference type="ARBA" id="ARBA00022801"/>
    </source>
</evidence>
<organism evidence="4 5">
    <name type="scientific">Pararhizobium capsulatum DSM 1112</name>
    <dbReference type="NCBI Taxonomy" id="1121113"/>
    <lineage>
        <taxon>Bacteria</taxon>
        <taxon>Pseudomonadati</taxon>
        <taxon>Pseudomonadota</taxon>
        <taxon>Alphaproteobacteria</taxon>
        <taxon>Hyphomicrobiales</taxon>
        <taxon>Rhizobiaceae</taxon>
        <taxon>Rhizobium/Agrobacterium group</taxon>
        <taxon>Pararhizobium</taxon>
    </lineage>
</organism>
<dbReference type="SUPFAM" id="SSF53474">
    <property type="entry name" value="alpha/beta-Hydrolases"/>
    <property type="match status" value="1"/>
</dbReference>
<accession>A0ABU0BR57</accession>
<dbReference type="GO" id="GO:0016787">
    <property type="term" value="F:hydrolase activity"/>
    <property type="evidence" value="ECO:0007669"/>
    <property type="project" value="UniProtKB-KW"/>
</dbReference>
<proteinExistence type="inferred from homology"/>
<sequence length="266" mass="29158">MHFDVHGRQDPDARTIILSSGLGGSGAYWAPQLPALAEHFRVVTYDHRGTGRTGGEAPENGGIAAMADDVMEIIATLDLKHFDFMGHALGGLIGLELAKRHPGLIEHLVLVNAWSKADLHSGRCFDARISLLENSGVGAFVKAQPLFLYPAVWMSENAERMATDEAHGIAHFQGRDNVLRRIAALRAFDIEADLRGLDVETLVVATKDDLLVPYTRSLRLVEIIPRAKLALYDFGAHAVNIVYPELFNEAVLGFLMQQDASPERQS</sequence>
<evidence type="ECO:0000256" key="2">
    <source>
        <dbReference type="HAMAP-Rule" id="MF_00832"/>
    </source>
</evidence>
<dbReference type="InterPro" id="IPR050266">
    <property type="entry name" value="AB_hydrolase_sf"/>
</dbReference>
<dbReference type="RefSeq" id="WP_307230738.1">
    <property type="nucleotide sequence ID" value="NZ_JAUSVF010000001.1"/>
</dbReference>
<dbReference type="Proteomes" id="UP001230207">
    <property type="component" value="Unassembled WGS sequence"/>
</dbReference>
<dbReference type="Pfam" id="PF00561">
    <property type="entry name" value="Abhydrolase_1"/>
    <property type="match status" value="1"/>
</dbReference>
<protein>
    <recommendedName>
        <fullName evidence="2">Putative carbamate hydrolase RutD</fullName>
        <ecNumber evidence="2">3.5.1.-</ecNumber>
    </recommendedName>
    <alternativeName>
        <fullName evidence="2">Aminohydrolase</fullName>
    </alternativeName>
</protein>
<dbReference type="EC" id="3.5.1.-" evidence="2"/>
<dbReference type="Gene3D" id="3.40.50.1820">
    <property type="entry name" value="alpha/beta hydrolase"/>
    <property type="match status" value="1"/>
</dbReference>
<comment type="similarity">
    <text evidence="2">Belongs to the AB hydrolase superfamily. Hydrolase RutD family.</text>
</comment>